<keyword evidence="2" id="KW-1185">Reference proteome</keyword>
<protein>
    <recommendedName>
        <fullName evidence="3">Toxin CptA</fullName>
    </recommendedName>
</protein>
<accession>A0ABW7D1G4</accession>
<name>A0ABW7D1G4_9GAMM</name>
<comment type="caution">
    <text evidence="1">The sequence shown here is derived from an EMBL/GenBank/DDBJ whole genome shotgun (WGS) entry which is preliminary data.</text>
</comment>
<evidence type="ECO:0000313" key="1">
    <source>
        <dbReference type="EMBL" id="MFG6110995.1"/>
    </source>
</evidence>
<sequence>MTALAPWALYRTAVPDGWHGPAAVLAVAWGLAQAWRYWHAPTRSIVIPPDDAPAQVDGEPVQDLQLSDRGVLLQVAWRCRGRRYWRLFWPDTLSPAQRRELRLAVRTHCISRSRPAVAP</sequence>
<evidence type="ECO:0000313" key="2">
    <source>
        <dbReference type="Proteomes" id="UP001605261"/>
    </source>
</evidence>
<gene>
    <name evidence="1" type="ORF">ACEU0G_000878</name>
</gene>
<evidence type="ECO:0008006" key="3">
    <source>
        <dbReference type="Google" id="ProtNLM"/>
    </source>
</evidence>
<proteinExistence type="predicted"/>
<dbReference type="RefSeq" id="WP_394164426.1">
    <property type="nucleotide sequence ID" value="NZ_JBHGCJ010000016.1"/>
</dbReference>
<dbReference type="Proteomes" id="UP001605261">
    <property type="component" value="Unassembled WGS sequence"/>
</dbReference>
<dbReference type="EMBL" id="JBHGCJ010000016">
    <property type="protein sequence ID" value="MFG6110995.1"/>
    <property type="molecule type" value="Genomic_DNA"/>
</dbReference>
<reference evidence="1 2" key="1">
    <citation type="submission" date="2024-09" db="EMBL/GenBank/DDBJ databases">
        <authorList>
            <consortium name="All-Russian atlas of soil microorganisms"/>
            <consortium name="as a basis for the search for new antimicrobial producers and enzymes with unique properties"/>
            <person name="Sokolova E.A."/>
            <person name="Voronina E.N."/>
        </authorList>
    </citation>
    <scope>NUCLEOTIDE SEQUENCE [LARGE SCALE GENOMIC DNA]</scope>
    <source>
        <strain evidence="1 2">AF-22b-331.1</strain>
    </source>
</reference>
<organism evidence="1 2">
    <name type="scientific">Stenotrophomonas nematodicola</name>
    <dbReference type="NCBI Taxonomy" id="2656746"/>
    <lineage>
        <taxon>Bacteria</taxon>
        <taxon>Pseudomonadati</taxon>
        <taxon>Pseudomonadota</taxon>
        <taxon>Gammaproteobacteria</taxon>
        <taxon>Lysobacterales</taxon>
        <taxon>Lysobacteraceae</taxon>
        <taxon>Stenotrophomonas</taxon>
    </lineage>
</organism>